<evidence type="ECO:0000313" key="1">
    <source>
        <dbReference type="EMBL" id="BBO83055.1"/>
    </source>
</evidence>
<name>A0A5K7ZS64_9BACT</name>
<gene>
    <name evidence="1" type="ORF">DSCO28_36210</name>
</gene>
<reference evidence="1 2" key="1">
    <citation type="submission" date="2019-11" db="EMBL/GenBank/DDBJ databases">
        <title>Comparative genomics of hydrocarbon-degrading Desulfosarcina strains.</title>
        <authorList>
            <person name="Watanabe M."/>
            <person name="Kojima H."/>
            <person name="Fukui M."/>
        </authorList>
    </citation>
    <scope>NUCLEOTIDE SEQUENCE [LARGE SCALE GENOMIC DNA]</scope>
    <source>
        <strain evidence="1 2">28bB2T</strain>
    </source>
</reference>
<evidence type="ECO:0008006" key="3">
    <source>
        <dbReference type="Google" id="ProtNLM"/>
    </source>
</evidence>
<accession>A0A5K7ZS64</accession>
<protein>
    <recommendedName>
        <fullName evidence="3">Zinc resistance-associated protein</fullName>
    </recommendedName>
</protein>
<evidence type="ECO:0000313" key="2">
    <source>
        <dbReference type="Proteomes" id="UP000425960"/>
    </source>
</evidence>
<sequence length="183" mass="20070">METRKIMRTRKIRTIAVSIMTVAFIAMGSTAFAGKGMGSRSGDYRGSGWGYNCPNANLTDEQREQLDNERQAYFNATKDLRQGLYAKRLELRAEVAKKAPDQKRAAALQEEVSKLNAGLAQKRLAHFMTIRKINPDAGRGFFGNGRGNGHHGRFGGYHQRGMGYGANMGPGSGMGFGPGYCQQ</sequence>
<organism evidence="1 2">
    <name type="scientific">Desulfosarcina ovata subsp. sediminis</name>
    <dbReference type="NCBI Taxonomy" id="885957"/>
    <lineage>
        <taxon>Bacteria</taxon>
        <taxon>Pseudomonadati</taxon>
        <taxon>Thermodesulfobacteriota</taxon>
        <taxon>Desulfobacteria</taxon>
        <taxon>Desulfobacterales</taxon>
        <taxon>Desulfosarcinaceae</taxon>
        <taxon>Desulfosarcina</taxon>
    </lineage>
</organism>
<proteinExistence type="predicted"/>
<dbReference type="KEGG" id="dov:DSCO28_36210"/>
<dbReference type="RefSeq" id="WP_155323348.1">
    <property type="nucleotide sequence ID" value="NZ_AP021876.1"/>
</dbReference>
<dbReference type="AlphaFoldDB" id="A0A5K7ZS64"/>
<dbReference type="InterPro" id="IPR025961">
    <property type="entry name" value="Metal_resist"/>
</dbReference>
<dbReference type="EMBL" id="AP021876">
    <property type="protein sequence ID" value="BBO83055.1"/>
    <property type="molecule type" value="Genomic_DNA"/>
</dbReference>
<dbReference type="Proteomes" id="UP000425960">
    <property type="component" value="Chromosome"/>
</dbReference>
<dbReference type="Gene3D" id="1.20.120.1490">
    <property type="match status" value="1"/>
</dbReference>
<dbReference type="Pfam" id="PF13801">
    <property type="entry name" value="Metal_resist"/>
    <property type="match status" value="1"/>
</dbReference>